<comment type="caution">
    <text evidence="1">The sequence shown here is derived from an EMBL/GenBank/DDBJ whole genome shotgun (WGS) entry which is preliminary data.</text>
</comment>
<dbReference type="Proteomes" id="UP000321497">
    <property type="component" value="Unassembled WGS sequence"/>
</dbReference>
<organism evidence="1 2">
    <name type="scientific">Aequorivita antarctica</name>
    <dbReference type="NCBI Taxonomy" id="153266"/>
    <lineage>
        <taxon>Bacteria</taxon>
        <taxon>Pseudomonadati</taxon>
        <taxon>Bacteroidota</taxon>
        <taxon>Flavobacteriia</taxon>
        <taxon>Flavobacteriales</taxon>
        <taxon>Flavobacteriaceae</taxon>
        <taxon>Aequorivita</taxon>
    </lineage>
</organism>
<proteinExistence type="predicted"/>
<gene>
    <name evidence="1" type="ORF">ESU54_07355</name>
</gene>
<sequence length="220" mass="25559">MKFTDKKNPETILTELENFHPQFIQSSQRIMEAGNSKLFTLDFLALSVNNRAISLINSYVTLVKSKNYLTAVSLIRLQLDNALRFFASTLVENSNEFAMHFIDGKPIKDYEDINGKKLSDNYLAKKLDVYFNGTQKLYNDTCGYIHLSDKHFFPTVSKKKREDLKFGIQIGSSDNFRMDDKFKFTNTMLEVSKLVLIVVEQWKHEKIKLSEIHDKQNVLK</sequence>
<dbReference type="AlphaFoldDB" id="A0A5C6Z0S7"/>
<protein>
    <submittedName>
        <fullName evidence="1">Uncharacterized protein</fullName>
    </submittedName>
</protein>
<evidence type="ECO:0000313" key="2">
    <source>
        <dbReference type="Proteomes" id="UP000321497"/>
    </source>
</evidence>
<keyword evidence="2" id="KW-1185">Reference proteome</keyword>
<name>A0A5C6Z0S7_9FLAO</name>
<dbReference type="EMBL" id="VORT01000004">
    <property type="protein sequence ID" value="TXD73572.1"/>
    <property type="molecule type" value="Genomic_DNA"/>
</dbReference>
<accession>A0A5C6Z0S7</accession>
<evidence type="ECO:0000313" key="1">
    <source>
        <dbReference type="EMBL" id="TXD73572.1"/>
    </source>
</evidence>
<dbReference type="OrthoDB" id="789445at2"/>
<dbReference type="RefSeq" id="WP_111844621.1">
    <property type="nucleotide sequence ID" value="NZ_UEGI01000008.1"/>
</dbReference>
<reference evidence="1 2" key="1">
    <citation type="submission" date="2019-08" db="EMBL/GenBank/DDBJ databases">
        <title>Genome of Aequorivita antarctica SW49 (type strain).</title>
        <authorList>
            <person name="Bowman J.P."/>
        </authorList>
    </citation>
    <scope>NUCLEOTIDE SEQUENCE [LARGE SCALE GENOMIC DNA]</scope>
    <source>
        <strain evidence="1 2">SW49</strain>
    </source>
</reference>